<dbReference type="SUPFAM" id="SSF52540">
    <property type="entry name" value="P-loop containing nucleoside triphosphate hydrolases"/>
    <property type="match status" value="1"/>
</dbReference>
<evidence type="ECO:0000313" key="2">
    <source>
        <dbReference type="Proteomes" id="UP000309676"/>
    </source>
</evidence>
<dbReference type="Gene3D" id="3.40.50.300">
    <property type="entry name" value="P-loop containing nucleotide triphosphate hydrolases"/>
    <property type="match status" value="1"/>
</dbReference>
<dbReference type="InterPro" id="IPR027417">
    <property type="entry name" value="P-loop_NTPase"/>
</dbReference>
<comment type="caution">
    <text evidence="1">The sequence shown here is derived from an EMBL/GenBank/DDBJ whole genome shotgun (WGS) entry which is preliminary data.</text>
</comment>
<dbReference type="RefSeq" id="WP_138194204.1">
    <property type="nucleotide sequence ID" value="NZ_VCIW01000006.1"/>
</dbReference>
<dbReference type="EMBL" id="VCIW01000006">
    <property type="protein sequence ID" value="TLS51960.1"/>
    <property type="molecule type" value="Genomic_DNA"/>
</dbReference>
<dbReference type="AlphaFoldDB" id="A0A5R9GD01"/>
<organism evidence="1 2">
    <name type="scientific">Paenibacillus antri</name>
    <dbReference type="NCBI Taxonomy" id="2582848"/>
    <lineage>
        <taxon>Bacteria</taxon>
        <taxon>Bacillati</taxon>
        <taxon>Bacillota</taxon>
        <taxon>Bacilli</taxon>
        <taxon>Bacillales</taxon>
        <taxon>Paenibacillaceae</taxon>
        <taxon>Paenibacillus</taxon>
    </lineage>
</organism>
<dbReference type="Proteomes" id="UP000309676">
    <property type="component" value="Unassembled WGS sequence"/>
</dbReference>
<evidence type="ECO:0008006" key="3">
    <source>
        <dbReference type="Google" id="ProtNLM"/>
    </source>
</evidence>
<evidence type="ECO:0000313" key="1">
    <source>
        <dbReference type="EMBL" id="TLS51960.1"/>
    </source>
</evidence>
<proteinExistence type="predicted"/>
<gene>
    <name evidence="1" type="ORF">FE782_11285</name>
</gene>
<name>A0A5R9GD01_9BACL</name>
<dbReference type="OrthoDB" id="2676652at2"/>
<protein>
    <recommendedName>
        <fullName evidence="3">Pilus assembly protein CpaE</fullName>
    </recommendedName>
</protein>
<keyword evidence="2" id="KW-1185">Reference proteome</keyword>
<accession>A0A5R9GD01</accession>
<sequence>MSLLIGMKEGEPLARLLAMMPQRPRGRVLAHEKETLFQHAAREPFETIVLHMDLVADAYPWEWIGPLRAVRPDARIVVIPSESAYDTLWLEAAQRLASEAGMEWVPLGAGTEELAAIALQGGERDREEAPSDRGIVATVWSAAAKDGATTIAGNVALTLARESPALRVGLLDLNLKNPELRVALSVPDVGRTNAALRPKLQTGALSPAELREAAVPYRKTPNLRILYGTHRRDTAADVSPEMMETLLSACRQTFDATIVDVSSFPDNAATVCAVRGADVRWLVAGNRSHSYLWSWTEWYACYWKLCGLAASDIELVCNRFDPAGESPEKAAAALGMALAAVVPNVPGGLGLRMAEEGRPLVDAAQADEFAAAVYRLASRLRVASGREPFAERETPRRRSGLVSLLSGLF</sequence>
<reference evidence="1 2" key="1">
    <citation type="submission" date="2019-05" db="EMBL/GenBank/DDBJ databases">
        <authorList>
            <person name="Narsing Rao M.P."/>
            <person name="Li W.J."/>
        </authorList>
    </citation>
    <scope>NUCLEOTIDE SEQUENCE [LARGE SCALE GENOMIC DNA]</scope>
    <source>
        <strain evidence="1 2">SYSU_K30003</strain>
    </source>
</reference>